<feature type="chain" id="PRO_5042941970" evidence="1">
    <location>
        <begin position="24"/>
        <end position="154"/>
    </location>
</feature>
<dbReference type="InterPro" id="IPR038483">
    <property type="entry name" value="YcfL-like_sf"/>
</dbReference>
<dbReference type="RefSeq" id="WP_317833996.1">
    <property type="nucleotide sequence ID" value="NZ_CP136920.1"/>
</dbReference>
<keyword evidence="3" id="KW-1185">Reference proteome</keyword>
<keyword evidence="1" id="KW-0732">Signal</keyword>
<accession>A0AAQ3LBU3</accession>
<dbReference type="Pfam" id="PF07233">
    <property type="entry name" value="DUF1425"/>
    <property type="match status" value="1"/>
</dbReference>
<reference evidence="2 3" key="1">
    <citation type="submission" date="2023-10" db="EMBL/GenBank/DDBJ databases">
        <title>Rubellicoccus peritrichatus gen. nov., sp. nov., isolated from an algae of coral reef tank.</title>
        <authorList>
            <person name="Luo J."/>
        </authorList>
    </citation>
    <scope>NUCLEOTIDE SEQUENCE [LARGE SCALE GENOMIC DNA]</scope>
    <source>
        <strain evidence="2 3">CR14</strain>
    </source>
</reference>
<evidence type="ECO:0000313" key="2">
    <source>
        <dbReference type="EMBL" id="WOO41512.1"/>
    </source>
</evidence>
<dbReference type="Gene3D" id="2.60.40.3230">
    <property type="match status" value="1"/>
</dbReference>
<organism evidence="2 3">
    <name type="scientific">Rubellicoccus peritrichatus</name>
    <dbReference type="NCBI Taxonomy" id="3080537"/>
    <lineage>
        <taxon>Bacteria</taxon>
        <taxon>Pseudomonadati</taxon>
        <taxon>Verrucomicrobiota</taxon>
        <taxon>Opitutia</taxon>
        <taxon>Puniceicoccales</taxon>
        <taxon>Cerasicoccaceae</taxon>
        <taxon>Rubellicoccus</taxon>
    </lineage>
</organism>
<proteinExistence type="predicted"/>
<dbReference type="InterPro" id="IPR010824">
    <property type="entry name" value="DUF1425"/>
</dbReference>
<dbReference type="PROSITE" id="PS51257">
    <property type="entry name" value="PROKAR_LIPOPROTEIN"/>
    <property type="match status" value="1"/>
</dbReference>
<dbReference type="CDD" id="cd09030">
    <property type="entry name" value="DUF1425"/>
    <property type="match status" value="1"/>
</dbReference>
<name>A0AAQ3LBU3_9BACT</name>
<evidence type="ECO:0000256" key="1">
    <source>
        <dbReference type="SAM" id="SignalP"/>
    </source>
</evidence>
<feature type="signal peptide" evidence="1">
    <location>
        <begin position="1"/>
        <end position="23"/>
    </location>
</feature>
<dbReference type="AlphaFoldDB" id="A0AAQ3LBU3"/>
<dbReference type="EMBL" id="CP136920">
    <property type="protein sequence ID" value="WOO41512.1"/>
    <property type="molecule type" value="Genomic_DNA"/>
</dbReference>
<protein>
    <submittedName>
        <fullName evidence="2">YcfL family protein</fullName>
    </submittedName>
</protein>
<dbReference type="KEGG" id="puo:RZN69_00325"/>
<sequence>MKNLFLLASAACLFLTACNSVNTVERAEPQSNPNLIAIKKVITDPALQSKVSVVDVNEGTVSDDLLKIQVKLENLTYDLQQFNYQFIWIDKDGFAVTSPTPIWKAGQIQGRETIFINGIAPNPRVVDFQMKVLARQSYSSGLRDVPRAGPAGKH</sequence>
<gene>
    <name evidence="2" type="ORF">RZN69_00325</name>
</gene>
<dbReference type="Proteomes" id="UP001304300">
    <property type="component" value="Chromosome"/>
</dbReference>
<evidence type="ECO:0000313" key="3">
    <source>
        <dbReference type="Proteomes" id="UP001304300"/>
    </source>
</evidence>